<dbReference type="PRINTS" id="PR00040">
    <property type="entry name" value="HTHMERR"/>
</dbReference>
<keyword evidence="4" id="KW-0479">Metal-binding</keyword>
<dbReference type="EMBL" id="JABWMJ010000010">
    <property type="protein sequence ID" value="NUZ07922.1"/>
    <property type="molecule type" value="Genomic_DNA"/>
</dbReference>
<dbReference type="Pfam" id="PF13411">
    <property type="entry name" value="MerR_1"/>
    <property type="match status" value="1"/>
</dbReference>
<evidence type="ECO:0000259" key="11">
    <source>
        <dbReference type="PROSITE" id="PS50937"/>
    </source>
</evidence>
<dbReference type="GO" id="GO:0045340">
    <property type="term" value="F:mercury ion binding"/>
    <property type="evidence" value="ECO:0007669"/>
    <property type="project" value="InterPro"/>
</dbReference>
<dbReference type="CDD" id="cd04783">
    <property type="entry name" value="HTH_MerR1"/>
    <property type="match status" value="1"/>
</dbReference>
<dbReference type="PROSITE" id="PS50937">
    <property type="entry name" value="HTH_MERR_2"/>
    <property type="match status" value="1"/>
</dbReference>
<dbReference type="SMART" id="SM00422">
    <property type="entry name" value="HTH_MERR"/>
    <property type="match status" value="1"/>
</dbReference>
<evidence type="ECO:0000256" key="8">
    <source>
        <dbReference type="ARBA" id="ARBA00023159"/>
    </source>
</evidence>
<keyword evidence="9" id="KW-0804">Transcription</keyword>
<comment type="caution">
    <text evidence="12">The sequence shown here is derived from an EMBL/GenBank/DDBJ whole genome shotgun (WGS) entry which is preliminary data.</text>
</comment>
<keyword evidence="6" id="KW-0805">Transcription regulation</keyword>
<evidence type="ECO:0000256" key="9">
    <source>
        <dbReference type="ARBA" id="ARBA00023163"/>
    </source>
</evidence>
<evidence type="ECO:0000256" key="7">
    <source>
        <dbReference type="ARBA" id="ARBA00023125"/>
    </source>
</evidence>
<dbReference type="InterPro" id="IPR047057">
    <property type="entry name" value="MerR_fam"/>
</dbReference>
<dbReference type="GO" id="GO:0003677">
    <property type="term" value="F:DNA binding"/>
    <property type="evidence" value="ECO:0007669"/>
    <property type="project" value="UniProtKB-KW"/>
</dbReference>
<accession>A0A7Y6TYB4</accession>
<dbReference type="RefSeq" id="WP_176070768.1">
    <property type="nucleotide sequence ID" value="NZ_JABWMJ010000010.1"/>
</dbReference>
<dbReference type="InterPro" id="IPR011794">
    <property type="entry name" value="MerR"/>
</dbReference>
<evidence type="ECO:0000313" key="12">
    <source>
        <dbReference type="EMBL" id="NUZ07922.1"/>
    </source>
</evidence>
<dbReference type="PROSITE" id="PS00552">
    <property type="entry name" value="HTH_MERR_1"/>
    <property type="match status" value="1"/>
</dbReference>
<keyword evidence="13" id="KW-1185">Reference proteome</keyword>
<keyword evidence="7" id="KW-0238">DNA-binding</keyword>
<dbReference type="NCBIfam" id="TIGR02051">
    <property type="entry name" value="MerR"/>
    <property type="match status" value="1"/>
</dbReference>
<organism evidence="12 13">
    <name type="scientific">Piscinibacter koreensis</name>
    <dbReference type="NCBI Taxonomy" id="2742824"/>
    <lineage>
        <taxon>Bacteria</taxon>
        <taxon>Pseudomonadati</taxon>
        <taxon>Pseudomonadota</taxon>
        <taxon>Betaproteobacteria</taxon>
        <taxon>Burkholderiales</taxon>
        <taxon>Sphaerotilaceae</taxon>
        <taxon>Piscinibacter</taxon>
    </lineage>
</organism>
<dbReference type="PANTHER" id="PTHR30204">
    <property type="entry name" value="REDOX-CYCLING DRUG-SENSING TRANSCRIPTIONAL ACTIVATOR SOXR"/>
    <property type="match status" value="1"/>
</dbReference>
<dbReference type="Gene3D" id="1.10.1660.10">
    <property type="match status" value="1"/>
</dbReference>
<evidence type="ECO:0000256" key="1">
    <source>
        <dbReference type="ARBA" id="ARBA00017146"/>
    </source>
</evidence>
<dbReference type="AlphaFoldDB" id="A0A7Y6TYB4"/>
<dbReference type="PANTHER" id="PTHR30204:SF69">
    <property type="entry name" value="MERR-FAMILY TRANSCRIPTIONAL REGULATOR"/>
    <property type="match status" value="1"/>
</dbReference>
<reference evidence="12 13" key="1">
    <citation type="submission" date="2020-06" db="EMBL/GenBank/DDBJ databases">
        <title>Schlegella sp. ID0723 isolated from air conditioner.</title>
        <authorList>
            <person name="Kim D.Y."/>
            <person name="Kim D.-U."/>
        </authorList>
    </citation>
    <scope>NUCLEOTIDE SEQUENCE [LARGE SCALE GENOMIC DNA]</scope>
    <source>
        <strain evidence="12 13">ID0723</strain>
    </source>
</reference>
<dbReference type="InterPro" id="IPR000551">
    <property type="entry name" value="MerR-type_HTH_dom"/>
</dbReference>
<dbReference type="Proteomes" id="UP000529637">
    <property type="component" value="Unassembled WGS sequence"/>
</dbReference>
<evidence type="ECO:0000256" key="6">
    <source>
        <dbReference type="ARBA" id="ARBA00023015"/>
    </source>
</evidence>
<dbReference type="InterPro" id="IPR009061">
    <property type="entry name" value="DNA-bd_dom_put_sf"/>
</dbReference>
<keyword evidence="3" id="KW-0678">Repressor</keyword>
<protein>
    <recommendedName>
        <fullName evidence="1">Mercuric resistance operon regulatory protein</fullName>
    </recommendedName>
</protein>
<evidence type="ECO:0000256" key="4">
    <source>
        <dbReference type="ARBA" id="ARBA00022723"/>
    </source>
</evidence>
<evidence type="ECO:0000256" key="2">
    <source>
        <dbReference type="ARBA" id="ARBA00022466"/>
    </source>
</evidence>
<proteinExistence type="predicted"/>
<feature type="domain" description="HTH merR-type" evidence="11">
    <location>
        <begin position="4"/>
        <end position="73"/>
    </location>
</feature>
<evidence type="ECO:0000256" key="10">
    <source>
        <dbReference type="ARBA" id="ARBA00024874"/>
    </source>
</evidence>
<evidence type="ECO:0000256" key="5">
    <source>
        <dbReference type="ARBA" id="ARBA00022914"/>
    </source>
</evidence>
<dbReference type="SUPFAM" id="SSF46955">
    <property type="entry name" value="Putative DNA-binding domain"/>
    <property type="match status" value="1"/>
</dbReference>
<sequence length="132" mass="14437">MTSELTIGRLADEAGVNVETIRYYQRRGLMAEPDKPASGHRRYGPAAIKRVRFIKRAQVLGFTLEEVASMLELDEACACAETRELAGHKLQVIEEKLADLKAMRKALLALLRQCDTGAATGSCPILHALAAD</sequence>
<evidence type="ECO:0000313" key="13">
    <source>
        <dbReference type="Proteomes" id="UP000529637"/>
    </source>
</evidence>
<evidence type="ECO:0000256" key="3">
    <source>
        <dbReference type="ARBA" id="ARBA00022491"/>
    </source>
</evidence>
<comment type="function">
    <text evidence="10">Mediates the mercuric-dependent induction of mercury resistance operon. In the absence of mercury MerR represses transcription by binding tightly to the mer operator region; when mercury is present the dimeric complex binds a single ion and becomes a potent transcriptional activator, while remaining bound to the mer site.</text>
</comment>
<dbReference type="GO" id="GO:0003700">
    <property type="term" value="F:DNA-binding transcription factor activity"/>
    <property type="evidence" value="ECO:0007669"/>
    <property type="project" value="InterPro"/>
</dbReference>
<name>A0A7Y6TYB4_9BURK</name>
<gene>
    <name evidence="12" type="primary">merR</name>
    <name evidence="12" type="ORF">HQN59_19335</name>
</gene>
<keyword evidence="8" id="KW-0010">Activator</keyword>
<dbReference type="GO" id="GO:0046689">
    <property type="term" value="P:response to mercury ion"/>
    <property type="evidence" value="ECO:0007669"/>
    <property type="project" value="UniProtKB-KW"/>
</dbReference>
<keyword evidence="2" id="KW-0475">Mercuric resistance</keyword>
<keyword evidence="5" id="KW-0476">Mercury</keyword>